<evidence type="ECO:0000256" key="6">
    <source>
        <dbReference type="ARBA" id="ARBA00022692"/>
    </source>
</evidence>
<evidence type="ECO:0000256" key="5">
    <source>
        <dbReference type="ARBA" id="ARBA00022660"/>
    </source>
</evidence>
<reference evidence="14" key="2">
    <citation type="submission" date="2008-12" db="EMBL/GenBank/DDBJ databases">
        <title>Improved gene annotation of the rice (Oryza sativa) genomes.</title>
        <authorList>
            <person name="Wang J."/>
            <person name="Li R."/>
            <person name="Fan W."/>
            <person name="Huang Q."/>
            <person name="Zhang J."/>
            <person name="Zhou Y."/>
            <person name="Hu Y."/>
            <person name="Zi S."/>
            <person name="Li J."/>
            <person name="Ni P."/>
            <person name="Zheng H."/>
            <person name="Zhang Y."/>
            <person name="Zhao M."/>
            <person name="Hao Q."/>
            <person name="McDermott J."/>
            <person name="Samudrala R."/>
            <person name="Kristiansen K."/>
            <person name="Wong G.K.-S."/>
        </authorList>
    </citation>
    <scope>NUCLEOTIDE SEQUENCE</scope>
</reference>
<dbReference type="Gene3D" id="1.20.1260.140">
    <property type="entry name" value="Alternative oxidase"/>
    <property type="match status" value="1"/>
</dbReference>
<dbReference type="PANTHER" id="PTHR31803">
    <property type="entry name" value="ALTERNATIVE OXIDASE"/>
    <property type="match status" value="1"/>
</dbReference>
<keyword evidence="6 13" id="KW-0812">Transmembrane</keyword>
<keyword evidence="11 13" id="KW-0408">Iron</keyword>
<comment type="similarity">
    <text evidence="3 13">Belongs to the alternative oxidase family.</text>
</comment>
<proteinExistence type="inferred from homology"/>
<dbReference type="GO" id="GO:0102721">
    <property type="term" value="F:ubiquinol:oxygen oxidoreductase activity"/>
    <property type="evidence" value="ECO:0007669"/>
    <property type="project" value="UniProtKB-EC"/>
</dbReference>
<comment type="cofactor">
    <cofactor evidence="13">
        <name>Fe cation</name>
        <dbReference type="ChEBI" id="CHEBI:24875"/>
    </cofactor>
    <text evidence="13">Binds 2 iron ions per subunit.</text>
</comment>
<evidence type="ECO:0000256" key="13">
    <source>
        <dbReference type="RuleBase" id="RU003779"/>
    </source>
</evidence>
<keyword evidence="5 13" id="KW-0679">Respiratory chain</keyword>
<dbReference type="AlphaFoldDB" id="A3A642"/>
<organism evidence="14">
    <name type="scientific">Oryza sativa subsp. japonica</name>
    <name type="common">Rice</name>
    <dbReference type="NCBI Taxonomy" id="39947"/>
    <lineage>
        <taxon>Eukaryota</taxon>
        <taxon>Viridiplantae</taxon>
        <taxon>Streptophyta</taxon>
        <taxon>Embryophyta</taxon>
        <taxon>Tracheophyta</taxon>
        <taxon>Spermatophyta</taxon>
        <taxon>Magnoliopsida</taxon>
        <taxon>Liliopsida</taxon>
        <taxon>Poales</taxon>
        <taxon>Poaceae</taxon>
        <taxon>BOP clade</taxon>
        <taxon>Oryzoideae</taxon>
        <taxon>Oryzeae</taxon>
        <taxon>Oryzinae</taxon>
        <taxon>Oryza</taxon>
        <taxon>Oryza sativa</taxon>
    </lineage>
</organism>
<dbReference type="CDD" id="cd01053">
    <property type="entry name" value="AOX"/>
    <property type="match status" value="1"/>
</dbReference>
<evidence type="ECO:0000313" key="14">
    <source>
        <dbReference type="EMBL" id="EAZ22781.1"/>
    </source>
</evidence>
<protein>
    <recommendedName>
        <fullName evidence="13">Ubiquinol oxidase</fullName>
        <ecNumber evidence="13">1.10.3.11</ecNumber>
    </recommendedName>
</protein>
<evidence type="ECO:0000256" key="7">
    <source>
        <dbReference type="ARBA" id="ARBA00022723"/>
    </source>
</evidence>
<name>A3A642_ORYSJ</name>
<dbReference type="Proteomes" id="UP000007752">
    <property type="component" value="Chromosome 2"/>
</dbReference>
<dbReference type="InterPro" id="IPR038659">
    <property type="entry name" value="AOX_sf"/>
</dbReference>
<dbReference type="GO" id="GO:0009916">
    <property type="term" value="F:alternative oxidase activity"/>
    <property type="evidence" value="ECO:0007669"/>
    <property type="project" value="UniProtKB-UniRule"/>
</dbReference>
<keyword evidence="9" id="KW-1133">Transmembrane helix</keyword>
<evidence type="ECO:0000256" key="12">
    <source>
        <dbReference type="ARBA" id="ARBA00023136"/>
    </source>
</evidence>
<evidence type="ECO:0000256" key="9">
    <source>
        <dbReference type="ARBA" id="ARBA00022989"/>
    </source>
</evidence>
<evidence type="ECO:0000256" key="8">
    <source>
        <dbReference type="ARBA" id="ARBA00022982"/>
    </source>
</evidence>
<dbReference type="EMBL" id="CM000139">
    <property type="protein sequence ID" value="EAZ22781.1"/>
    <property type="molecule type" value="Genomic_DNA"/>
</dbReference>
<dbReference type="PANTHER" id="PTHR31803:SF34">
    <property type="entry name" value="UBIQUINOL OXIDASE 1C, MITOCHONDRIAL"/>
    <property type="match status" value="1"/>
</dbReference>
<accession>A3A642</accession>
<dbReference type="EC" id="1.10.3.11" evidence="13"/>
<evidence type="ECO:0000256" key="10">
    <source>
        <dbReference type="ARBA" id="ARBA00023002"/>
    </source>
</evidence>
<dbReference type="GO" id="GO:0016020">
    <property type="term" value="C:membrane"/>
    <property type="evidence" value="ECO:0007669"/>
    <property type="project" value="UniProtKB-SubCell"/>
</dbReference>
<dbReference type="GO" id="GO:0046872">
    <property type="term" value="F:metal ion binding"/>
    <property type="evidence" value="ECO:0007669"/>
    <property type="project" value="UniProtKB-UniRule"/>
</dbReference>
<evidence type="ECO:0000256" key="3">
    <source>
        <dbReference type="ARBA" id="ARBA00008388"/>
    </source>
</evidence>
<keyword evidence="4" id="KW-0813">Transport</keyword>
<gene>
    <name evidence="14" type="ORF">OsJ_06456</name>
</gene>
<dbReference type="Pfam" id="PF01786">
    <property type="entry name" value="AOX"/>
    <property type="match status" value="1"/>
</dbReference>
<evidence type="ECO:0000256" key="4">
    <source>
        <dbReference type="ARBA" id="ARBA00022448"/>
    </source>
</evidence>
<sequence>MALVQSARRAAGPAASRLFSTASVAAAGGFPVVALPKGLPRPAISSLWMVGADDTTRRFAGTAAVGGVDVNRADGDATAGEERGIGEGGGELLGRGADEARQGRRHGVEVVLLPVNKAPLITVVKARWLTHSTVEQPWDTYEADVAIDLTKHHNPATLGDKVARWTVKSLRWPVDLFFQPWDTYEADVAIDLTKHHNPATLGDKVARWTVKSLRWPVDLFFQRRYGCRAMMLETVAAVPGMVAGAVLHLRSLRRFEHSGGWIRALLEEAENERMHLMTFMEVSQPRWYERALVVAVQGAFFNAYLASYLLSPRFAHRIVGYLEEEAVHSYTEFLRDLDAGKIDDVPAPAIAIDYWRLPADATLRDVVMVVRADEAHHRDVNHYASDIHYQGHALREVAAPLGYH</sequence>
<keyword evidence="12 13" id="KW-0472">Membrane</keyword>
<reference evidence="14" key="1">
    <citation type="journal article" date="2005" name="PLoS Biol.">
        <title>The genomes of Oryza sativa: a history of duplications.</title>
        <authorList>
            <person name="Yu J."/>
            <person name="Wang J."/>
            <person name="Lin W."/>
            <person name="Li S."/>
            <person name="Li H."/>
            <person name="Zhou J."/>
            <person name="Ni P."/>
            <person name="Dong W."/>
            <person name="Hu S."/>
            <person name="Zeng C."/>
            <person name="Zhang J."/>
            <person name="Zhang Y."/>
            <person name="Li R."/>
            <person name="Xu Z."/>
            <person name="Li S."/>
            <person name="Li X."/>
            <person name="Zheng H."/>
            <person name="Cong L."/>
            <person name="Lin L."/>
            <person name="Yin J."/>
            <person name="Geng J."/>
            <person name="Li G."/>
            <person name="Shi J."/>
            <person name="Liu J."/>
            <person name="Lv H."/>
            <person name="Li J."/>
            <person name="Wang J."/>
            <person name="Deng Y."/>
            <person name="Ran L."/>
            <person name="Shi X."/>
            <person name="Wang X."/>
            <person name="Wu Q."/>
            <person name="Li C."/>
            <person name="Ren X."/>
            <person name="Wang J."/>
            <person name="Wang X."/>
            <person name="Li D."/>
            <person name="Liu D."/>
            <person name="Zhang X."/>
            <person name="Ji Z."/>
            <person name="Zhao W."/>
            <person name="Sun Y."/>
            <person name="Zhang Z."/>
            <person name="Bao J."/>
            <person name="Han Y."/>
            <person name="Dong L."/>
            <person name="Ji J."/>
            <person name="Chen P."/>
            <person name="Wu S."/>
            <person name="Liu J."/>
            <person name="Xiao Y."/>
            <person name="Bu D."/>
            <person name="Tan J."/>
            <person name="Yang L."/>
            <person name="Ye C."/>
            <person name="Zhang J."/>
            <person name="Xu J."/>
            <person name="Zhou Y."/>
            <person name="Yu Y."/>
            <person name="Zhang B."/>
            <person name="Zhuang S."/>
            <person name="Wei H."/>
            <person name="Liu B."/>
            <person name="Lei M."/>
            <person name="Yu H."/>
            <person name="Li Y."/>
            <person name="Xu H."/>
            <person name="Wei S."/>
            <person name="He X."/>
            <person name="Fang L."/>
            <person name="Zhang Z."/>
            <person name="Zhang Y."/>
            <person name="Huang X."/>
            <person name="Su Z."/>
            <person name="Tong W."/>
            <person name="Li J."/>
            <person name="Tong Z."/>
            <person name="Li S."/>
            <person name="Ye J."/>
            <person name="Wang L."/>
            <person name="Fang L."/>
            <person name="Lei T."/>
            <person name="Chen C."/>
            <person name="Chen H."/>
            <person name="Xu Z."/>
            <person name="Li H."/>
            <person name="Huang H."/>
            <person name="Zhang F."/>
            <person name="Xu H."/>
            <person name="Li N."/>
            <person name="Zhao C."/>
            <person name="Li S."/>
            <person name="Dong L."/>
            <person name="Huang Y."/>
            <person name="Li L."/>
            <person name="Xi Y."/>
            <person name="Qi Q."/>
            <person name="Li W."/>
            <person name="Zhang B."/>
            <person name="Hu W."/>
            <person name="Zhang Y."/>
            <person name="Tian X."/>
            <person name="Jiao Y."/>
            <person name="Liang X."/>
            <person name="Jin J."/>
            <person name="Gao L."/>
            <person name="Zheng W."/>
            <person name="Hao B."/>
            <person name="Liu S."/>
            <person name="Wang W."/>
            <person name="Yuan L."/>
            <person name="Cao M."/>
            <person name="McDermott J."/>
            <person name="Samudrala R."/>
            <person name="Wang J."/>
            <person name="Wong G.K."/>
            <person name="Yang H."/>
        </authorList>
    </citation>
    <scope>NUCLEOTIDE SEQUENCE [LARGE SCALE GENOMIC DNA]</scope>
</reference>
<evidence type="ECO:0000256" key="1">
    <source>
        <dbReference type="ARBA" id="ARBA00001192"/>
    </source>
</evidence>
<dbReference type="GO" id="GO:0106292">
    <property type="term" value="F:superoxide-generating NADPH oxidase activity"/>
    <property type="evidence" value="ECO:0007669"/>
    <property type="project" value="UniProtKB-ARBA"/>
</dbReference>
<comment type="subcellular location">
    <subcellularLocation>
        <location evidence="2">Membrane</location>
    </subcellularLocation>
</comment>
<dbReference type="InterPro" id="IPR002680">
    <property type="entry name" value="AOX"/>
</dbReference>
<keyword evidence="7 13" id="KW-0479">Metal-binding</keyword>
<evidence type="ECO:0000256" key="11">
    <source>
        <dbReference type="ARBA" id="ARBA00023004"/>
    </source>
</evidence>
<keyword evidence="10 13" id="KW-0560">Oxidoreductase</keyword>
<evidence type="ECO:0000256" key="2">
    <source>
        <dbReference type="ARBA" id="ARBA00004370"/>
    </source>
</evidence>
<keyword evidence="8 13" id="KW-0249">Electron transport</keyword>
<dbReference type="GO" id="GO:0098803">
    <property type="term" value="C:respiratory chain complex"/>
    <property type="evidence" value="ECO:0007669"/>
    <property type="project" value="UniProtKB-UniRule"/>
</dbReference>
<comment type="catalytic activity">
    <reaction evidence="1 13">
        <text>2 a ubiquinol + O2 = 2 a ubiquinone + 2 H2O</text>
        <dbReference type="Rhea" id="RHEA:30255"/>
        <dbReference type="Rhea" id="RHEA-COMP:9565"/>
        <dbReference type="Rhea" id="RHEA-COMP:9566"/>
        <dbReference type="ChEBI" id="CHEBI:15377"/>
        <dbReference type="ChEBI" id="CHEBI:15379"/>
        <dbReference type="ChEBI" id="CHEBI:16389"/>
        <dbReference type="ChEBI" id="CHEBI:17976"/>
        <dbReference type="EC" id="1.10.3.11"/>
    </reaction>
</comment>